<gene>
    <name evidence="2" type="ORF">GCM10011346_31530</name>
</gene>
<dbReference type="CDD" id="cd00077">
    <property type="entry name" value="HDc"/>
    <property type="match status" value="1"/>
</dbReference>
<accession>A0ABQ2NXL1</accession>
<protein>
    <recommendedName>
        <fullName evidence="1">HD/PDEase domain-containing protein</fullName>
    </recommendedName>
</protein>
<keyword evidence="3" id="KW-1185">Reference proteome</keyword>
<name>A0ABQ2NXL1_9BACI</name>
<dbReference type="SUPFAM" id="SSF109604">
    <property type="entry name" value="HD-domain/PDEase-like"/>
    <property type="match status" value="1"/>
</dbReference>
<dbReference type="SMART" id="SM00471">
    <property type="entry name" value="HDc"/>
    <property type="match status" value="1"/>
</dbReference>
<evidence type="ECO:0000313" key="2">
    <source>
        <dbReference type="EMBL" id="GGP13061.1"/>
    </source>
</evidence>
<proteinExistence type="predicted"/>
<dbReference type="PANTHER" id="PTHR11373:SF4">
    <property type="entry name" value="DEOXYNUCLEOSIDE TRIPHOSPHATE TRIPHOSPHOHYDROLASE SAMHD1"/>
    <property type="match status" value="1"/>
</dbReference>
<reference evidence="3" key="1">
    <citation type="journal article" date="2019" name="Int. J. Syst. Evol. Microbiol.">
        <title>The Global Catalogue of Microorganisms (GCM) 10K type strain sequencing project: providing services to taxonomists for standard genome sequencing and annotation.</title>
        <authorList>
            <consortium name="The Broad Institute Genomics Platform"/>
            <consortium name="The Broad Institute Genome Sequencing Center for Infectious Disease"/>
            <person name="Wu L."/>
            <person name="Ma J."/>
        </authorList>
    </citation>
    <scope>NUCLEOTIDE SEQUENCE [LARGE SCALE GENOMIC DNA]</scope>
    <source>
        <strain evidence="3">CGMCC 1.7693</strain>
    </source>
</reference>
<dbReference type="RefSeq" id="WP_188735291.1">
    <property type="nucleotide sequence ID" value="NZ_BMLW01000009.1"/>
</dbReference>
<dbReference type="InterPro" id="IPR003607">
    <property type="entry name" value="HD/PDEase_dom"/>
</dbReference>
<dbReference type="InterPro" id="IPR050135">
    <property type="entry name" value="dGTPase-like"/>
</dbReference>
<dbReference type="EMBL" id="BMLW01000009">
    <property type="protein sequence ID" value="GGP13061.1"/>
    <property type="molecule type" value="Genomic_DNA"/>
</dbReference>
<sequence length="319" mass="37058">MIKNYNYINEPLYPMIDMNKWEVELFSTIYLRRLKHLSHFGAGSLISPVVHSRFEHTIGVWKLTAIYFKEDNLSKAAAILHDIGHLPFSHAVEKNLGYNHHKITENYIRSKEIERILHKADLTPQEIIDFLNSNNQITGTNEILGLDHLDSFFRDTYMNGTIERFPGDLLKFIKCDNRGVSTDNQTAHYLMNLILEDHELFLSPELLAADCILAEAIKLHFNRVVNKEISFLTDYELLSILRNSKDPKVVHLLNLLTIYPDKIKINSNVTGEGIKFGIRKIYNKKPLCKGKPLEENDEWSRYQEKLSSLKKEYELILDS</sequence>
<dbReference type="InterPro" id="IPR006674">
    <property type="entry name" value="HD_domain"/>
</dbReference>
<organism evidence="2 3">
    <name type="scientific">Oceanobacillus neutriphilus</name>
    <dbReference type="NCBI Taxonomy" id="531815"/>
    <lineage>
        <taxon>Bacteria</taxon>
        <taxon>Bacillati</taxon>
        <taxon>Bacillota</taxon>
        <taxon>Bacilli</taxon>
        <taxon>Bacillales</taxon>
        <taxon>Bacillaceae</taxon>
        <taxon>Oceanobacillus</taxon>
    </lineage>
</organism>
<dbReference type="Proteomes" id="UP000641206">
    <property type="component" value="Unassembled WGS sequence"/>
</dbReference>
<evidence type="ECO:0000259" key="1">
    <source>
        <dbReference type="SMART" id="SM00471"/>
    </source>
</evidence>
<feature type="domain" description="HD/PDEase" evidence="1">
    <location>
        <begin position="49"/>
        <end position="250"/>
    </location>
</feature>
<evidence type="ECO:0000313" key="3">
    <source>
        <dbReference type="Proteomes" id="UP000641206"/>
    </source>
</evidence>
<dbReference type="Gene3D" id="1.10.3210.10">
    <property type="entry name" value="Hypothetical protein af1432"/>
    <property type="match status" value="1"/>
</dbReference>
<dbReference type="PANTHER" id="PTHR11373">
    <property type="entry name" value="DEOXYNUCLEOSIDE TRIPHOSPHATE TRIPHOSPHOHYDROLASE"/>
    <property type="match status" value="1"/>
</dbReference>
<dbReference type="Pfam" id="PF01966">
    <property type="entry name" value="HD"/>
    <property type="match status" value="1"/>
</dbReference>
<comment type="caution">
    <text evidence="2">The sequence shown here is derived from an EMBL/GenBank/DDBJ whole genome shotgun (WGS) entry which is preliminary data.</text>
</comment>